<sequence>MSDAVQQTIALVQQQIAELEADLIEKKRMVNSLRSLIKQEPIYTDEQLVTTKASGTLQPDAYYGQPLASAVRMVLERRKANGAGPTTANEIYDSLLEGGYKFNTSNDEHAKRGLYAALSKNTATFHKLPNGLYGLLEWYPGAREPKPAKAPKAAGGTQPQLRIDDISEDEFDFAAREQEANNAAK</sequence>
<feature type="coiled-coil region" evidence="1">
    <location>
        <begin position="2"/>
        <end position="36"/>
    </location>
</feature>
<proteinExistence type="predicted"/>
<organism evidence="2 3">
    <name type="scientific">Anatilimnocola aggregata</name>
    <dbReference type="NCBI Taxonomy" id="2528021"/>
    <lineage>
        <taxon>Bacteria</taxon>
        <taxon>Pseudomonadati</taxon>
        <taxon>Planctomycetota</taxon>
        <taxon>Planctomycetia</taxon>
        <taxon>Pirellulales</taxon>
        <taxon>Pirellulaceae</taxon>
        <taxon>Anatilimnocola</taxon>
    </lineage>
</organism>
<dbReference type="RefSeq" id="WP_145099203.1">
    <property type="nucleotide sequence ID" value="NZ_CP036274.1"/>
</dbReference>
<accession>A0A517YN84</accession>
<protein>
    <recommendedName>
        <fullName evidence="4">HTH HARE-type domain-containing protein</fullName>
    </recommendedName>
</protein>
<dbReference type="EMBL" id="CP036274">
    <property type="protein sequence ID" value="QDU31675.1"/>
    <property type="molecule type" value="Genomic_DNA"/>
</dbReference>
<name>A0A517YN84_9BACT</name>
<reference evidence="2 3" key="1">
    <citation type="submission" date="2019-02" db="EMBL/GenBank/DDBJ databases">
        <title>Deep-cultivation of Planctomycetes and their phenomic and genomic characterization uncovers novel biology.</title>
        <authorList>
            <person name="Wiegand S."/>
            <person name="Jogler M."/>
            <person name="Boedeker C."/>
            <person name="Pinto D."/>
            <person name="Vollmers J."/>
            <person name="Rivas-Marin E."/>
            <person name="Kohn T."/>
            <person name="Peeters S.H."/>
            <person name="Heuer A."/>
            <person name="Rast P."/>
            <person name="Oberbeckmann S."/>
            <person name="Bunk B."/>
            <person name="Jeske O."/>
            <person name="Meyerdierks A."/>
            <person name="Storesund J.E."/>
            <person name="Kallscheuer N."/>
            <person name="Luecker S."/>
            <person name="Lage O.M."/>
            <person name="Pohl T."/>
            <person name="Merkel B.J."/>
            <person name="Hornburger P."/>
            <person name="Mueller R.-W."/>
            <person name="Bruemmer F."/>
            <person name="Labrenz M."/>
            <person name="Spormann A.M."/>
            <person name="Op den Camp H."/>
            <person name="Overmann J."/>
            <person name="Amann R."/>
            <person name="Jetten M.S.M."/>
            <person name="Mascher T."/>
            <person name="Medema M.H."/>
            <person name="Devos D.P."/>
            <person name="Kaster A.-K."/>
            <person name="Ovreas L."/>
            <person name="Rohde M."/>
            <person name="Galperin M.Y."/>
            <person name="Jogler C."/>
        </authorList>
    </citation>
    <scope>NUCLEOTIDE SEQUENCE [LARGE SCALE GENOMIC DNA]</scope>
    <source>
        <strain evidence="2 3">ETA_A8</strain>
    </source>
</reference>
<dbReference type="AlphaFoldDB" id="A0A517YN84"/>
<keyword evidence="1" id="KW-0175">Coiled coil</keyword>
<dbReference type="Proteomes" id="UP000315017">
    <property type="component" value="Chromosome"/>
</dbReference>
<evidence type="ECO:0000256" key="1">
    <source>
        <dbReference type="SAM" id="Coils"/>
    </source>
</evidence>
<keyword evidence="3" id="KW-1185">Reference proteome</keyword>
<gene>
    <name evidence="2" type="ORF">ETAA8_68350</name>
</gene>
<dbReference type="OrthoDB" id="8265120at2"/>
<evidence type="ECO:0008006" key="4">
    <source>
        <dbReference type="Google" id="ProtNLM"/>
    </source>
</evidence>
<evidence type="ECO:0000313" key="2">
    <source>
        <dbReference type="EMBL" id="QDU31675.1"/>
    </source>
</evidence>
<evidence type="ECO:0000313" key="3">
    <source>
        <dbReference type="Proteomes" id="UP000315017"/>
    </source>
</evidence>
<dbReference type="KEGG" id="aagg:ETAA8_68350"/>